<accession>A0AAE4JYG7</accession>
<keyword evidence="3" id="KW-1185">Reference proteome</keyword>
<dbReference type="SUPFAM" id="SSF53067">
    <property type="entry name" value="Actin-like ATPase domain"/>
    <property type="match status" value="1"/>
</dbReference>
<feature type="domain" description="Gcp-like" evidence="1">
    <location>
        <begin position="54"/>
        <end position="157"/>
    </location>
</feature>
<dbReference type="GO" id="GO:0002949">
    <property type="term" value="P:tRNA threonylcarbamoyladenosine modification"/>
    <property type="evidence" value="ECO:0007669"/>
    <property type="project" value="InterPro"/>
</dbReference>
<proteinExistence type="predicted"/>
<dbReference type="EC" id="2.3.1.234" evidence="2"/>
<gene>
    <name evidence="2" type="primary">tsaB</name>
    <name evidence="2" type="ORF">RIF25_15305</name>
</gene>
<organism evidence="2 3">
    <name type="scientific">Pseudocalidococcus azoricus BACA0444</name>
    <dbReference type="NCBI Taxonomy" id="2918990"/>
    <lineage>
        <taxon>Bacteria</taxon>
        <taxon>Bacillati</taxon>
        <taxon>Cyanobacteriota</taxon>
        <taxon>Cyanophyceae</taxon>
        <taxon>Acaryochloridales</taxon>
        <taxon>Thermosynechococcaceae</taxon>
        <taxon>Pseudocalidococcus</taxon>
        <taxon>Pseudocalidococcus azoricus</taxon>
    </lineage>
</organism>
<sequence length="211" mass="22903">MNKTGQGLILSTAGPELGLGLIGTQGGPQWQSWDLGREMAVYLHSCLAEFFPNQAWGELDFIAVCRGPGSFTGTRLGVVTARTLAQQLQLPLFGISTLAAGAWSIGQSLTEPLTLAIDFPAQRDHVYGAIFQVDPNRSEIKTVQEDMLITTGAWEELLSQSPLKPKRVPLPNSLAVTQGIAALAQARYVAGERPDWQTVIPFYGETWKPKP</sequence>
<reference evidence="3" key="1">
    <citation type="submission" date="2023-07" db="EMBL/GenBank/DDBJ databases">
        <authorList>
            <person name="Luz R."/>
            <person name="Cordeiro R."/>
            <person name="Fonseca A."/>
            <person name="Goncalves V."/>
        </authorList>
    </citation>
    <scope>NUCLEOTIDE SEQUENCE [LARGE SCALE GENOMIC DNA]</scope>
    <source>
        <strain evidence="3">BACA0444</strain>
    </source>
</reference>
<dbReference type="Pfam" id="PF00814">
    <property type="entry name" value="TsaD"/>
    <property type="match status" value="1"/>
</dbReference>
<dbReference type="Gene3D" id="3.30.420.40">
    <property type="match status" value="2"/>
</dbReference>
<name>A0AAE4JYG7_9CYAN</name>
<dbReference type="NCBIfam" id="TIGR03725">
    <property type="entry name" value="T6A_YeaZ"/>
    <property type="match status" value="1"/>
</dbReference>
<protein>
    <submittedName>
        <fullName evidence="2">tRNA (Adenosine(37)-N6)-threonylcarbamoyltransferase complex dimerization subunit type 1 TsaB</fullName>
        <ecNumber evidence="2">2.3.1.234</ecNumber>
    </submittedName>
</protein>
<comment type="caution">
    <text evidence="2">The sequence shown here is derived from an EMBL/GenBank/DDBJ whole genome shotgun (WGS) entry which is preliminary data.</text>
</comment>
<dbReference type="InterPro" id="IPR043129">
    <property type="entry name" value="ATPase_NBD"/>
</dbReference>
<keyword evidence="2" id="KW-0012">Acyltransferase</keyword>
<evidence type="ECO:0000313" key="3">
    <source>
        <dbReference type="Proteomes" id="UP001268256"/>
    </source>
</evidence>
<keyword evidence="2" id="KW-0808">Transferase</keyword>
<dbReference type="InterPro" id="IPR022496">
    <property type="entry name" value="T6A_TsaB"/>
</dbReference>
<dbReference type="RefSeq" id="WP_322879381.1">
    <property type="nucleotide sequence ID" value="NZ_JAVMIP010000023.1"/>
</dbReference>
<dbReference type="GO" id="GO:0061711">
    <property type="term" value="F:tRNA N(6)-L-threonylcarbamoyladenine synthase activity"/>
    <property type="evidence" value="ECO:0007669"/>
    <property type="project" value="UniProtKB-EC"/>
</dbReference>
<evidence type="ECO:0000259" key="1">
    <source>
        <dbReference type="Pfam" id="PF00814"/>
    </source>
</evidence>
<dbReference type="AlphaFoldDB" id="A0AAE4JYG7"/>
<dbReference type="Proteomes" id="UP001268256">
    <property type="component" value="Unassembled WGS sequence"/>
</dbReference>
<evidence type="ECO:0000313" key="2">
    <source>
        <dbReference type="EMBL" id="MDS3862168.1"/>
    </source>
</evidence>
<dbReference type="InterPro" id="IPR000905">
    <property type="entry name" value="Gcp-like_dom"/>
</dbReference>
<dbReference type="EMBL" id="JAVMIP010000023">
    <property type="protein sequence ID" value="MDS3862168.1"/>
    <property type="molecule type" value="Genomic_DNA"/>
</dbReference>